<dbReference type="GO" id="GO:0070967">
    <property type="term" value="F:coenzyme F420 binding"/>
    <property type="evidence" value="ECO:0007669"/>
    <property type="project" value="TreeGrafter"/>
</dbReference>
<dbReference type="Pfam" id="PF04075">
    <property type="entry name" value="F420H2_quin_red"/>
    <property type="match status" value="1"/>
</dbReference>
<dbReference type="NCBIfam" id="TIGR00026">
    <property type="entry name" value="hi_GC_TIGR00026"/>
    <property type="match status" value="1"/>
</dbReference>
<evidence type="ECO:0000313" key="4">
    <source>
        <dbReference type="Proteomes" id="UP001149140"/>
    </source>
</evidence>
<sequence>MRLTTIGRRTGQERAVMLGYFEDGPNLVTMAMNGWGDAEPAWWLNLQAHPDAMVDLVDGPRQVTGRAAQGEERERLWSRWQQTNKHLDAYASRRSMETAVVILEPKRQS</sequence>
<dbReference type="PANTHER" id="PTHR39428">
    <property type="entry name" value="F420H(2)-DEPENDENT QUINONE REDUCTASE RV1261C"/>
    <property type="match status" value="1"/>
</dbReference>
<dbReference type="Gene3D" id="2.30.110.10">
    <property type="entry name" value="Electron Transport, Fmn-binding Protein, Chain A"/>
    <property type="match status" value="1"/>
</dbReference>
<protein>
    <submittedName>
        <fullName evidence="3">Nitroreductase family deazaflavin-dependent oxidoreductase</fullName>
    </submittedName>
</protein>
<dbReference type="AlphaFoldDB" id="A0A9X3N4C6"/>
<evidence type="ECO:0000256" key="1">
    <source>
        <dbReference type="ARBA" id="ARBA00008710"/>
    </source>
</evidence>
<organism evidence="3 4">
    <name type="scientific">Solirubrobacter ginsenosidimutans</name>
    <dbReference type="NCBI Taxonomy" id="490573"/>
    <lineage>
        <taxon>Bacteria</taxon>
        <taxon>Bacillati</taxon>
        <taxon>Actinomycetota</taxon>
        <taxon>Thermoleophilia</taxon>
        <taxon>Solirubrobacterales</taxon>
        <taxon>Solirubrobacteraceae</taxon>
        <taxon>Solirubrobacter</taxon>
    </lineage>
</organism>
<dbReference type="InterPro" id="IPR004378">
    <property type="entry name" value="F420H2_quin_Rdtase"/>
</dbReference>
<dbReference type="GO" id="GO:0016491">
    <property type="term" value="F:oxidoreductase activity"/>
    <property type="evidence" value="ECO:0007669"/>
    <property type="project" value="InterPro"/>
</dbReference>
<dbReference type="InterPro" id="IPR012349">
    <property type="entry name" value="Split_barrel_FMN-bd"/>
</dbReference>
<keyword evidence="4" id="KW-1185">Reference proteome</keyword>
<proteinExistence type="inferred from homology"/>
<dbReference type="RefSeq" id="WP_270046289.1">
    <property type="nucleotide sequence ID" value="NZ_JAPDOD010000085.1"/>
</dbReference>
<evidence type="ECO:0000256" key="2">
    <source>
        <dbReference type="ARBA" id="ARBA00049106"/>
    </source>
</evidence>
<reference evidence="3" key="1">
    <citation type="submission" date="2022-10" db="EMBL/GenBank/DDBJ databases">
        <title>The WGS of Solirubrobacter ginsenosidimutans DSM 21036.</title>
        <authorList>
            <person name="Jiang Z."/>
        </authorList>
    </citation>
    <scope>NUCLEOTIDE SEQUENCE</scope>
    <source>
        <strain evidence="3">DSM 21036</strain>
    </source>
</reference>
<comment type="catalytic activity">
    <reaction evidence="2">
        <text>oxidized coenzyme F420-(gamma-L-Glu)(n) + a quinol + H(+) = reduced coenzyme F420-(gamma-L-Glu)(n) + a quinone</text>
        <dbReference type="Rhea" id="RHEA:39663"/>
        <dbReference type="Rhea" id="RHEA-COMP:12939"/>
        <dbReference type="Rhea" id="RHEA-COMP:14378"/>
        <dbReference type="ChEBI" id="CHEBI:15378"/>
        <dbReference type="ChEBI" id="CHEBI:24646"/>
        <dbReference type="ChEBI" id="CHEBI:132124"/>
        <dbReference type="ChEBI" id="CHEBI:133980"/>
        <dbReference type="ChEBI" id="CHEBI:139511"/>
    </reaction>
</comment>
<dbReference type="EMBL" id="JAPDOD010000085">
    <property type="protein sequence ID" value="MDA0167036.1"/>
    <property type="molecule type" value="Genomic_DNA"/>
</dbReference>
<evidence type="ECO:0000313" key="3">
    <source>
        <dbReference type="EMBL" id="MDA0167036.1"/>
    </source>
</evidence>
<dbReference type="PANTHER" id="PTHR39428:SF1">
    <property type="entry name" value="F420H(2)-DEPENDENT QUINONE REDUCTASE RV1261C"/>
    <property type="match status" value="1"/>
</dbReference>
<gene>
    <name evidence="3" type="ORF">OM076_42640</name>
</gene>
<comment type="caution">
    <text evidence="3">The sequence shown here is derived from an EMBL/GenBank/DDBJ whole genome shotgun (WGS) entry which is preliminary data.</text>
</comment>
<dbReference type="GO" id="GO:0005886">
    <property type="term" value="C:plasma membrane"/>
    <property type="evidence" value="ECO:0007669"/>
    <property type="project" value="TreeGrafter"/>
</dbReference>
<name>A0A9X3N4C6_9ACTN</name>
<accession>A0A9X3N4C6</accession>
<dbReference type="Proteomes" id="UP001149140">
    <property type="component" value="Unassembled WGS sequence"/>
</dbReference>
<comment type="similarity">
    <text evidence="1">Belongs to the F420H(2)-dependent quinone reductase family.</text>
</comment>